<evidence type="ECO:0000313" key="1">
    <source>
        <dbReference type="EMBL" id="SCF21483.1"/>
    </source>
</evidence>
<gene>
    <name evidence="1" type="ORF">GA0074695_4413</name>
</gene>
<name>A0A1C4YL58_MICVI</name>
<organism evidence="1 2">
    <name type="scientific">Micromonospora viridifaciens</name>
    <dbReference type="NCBI Taxonomy" id="1881"/>
    <lineage>
        <taxon>Bacteria</taxon>
        <taxon>Bacillati</taxon>
        <taxon>Actinomycetota</taxon>
        <taxon>Actinomycetes</taxon>
        <taxon>Micromonosporales</taxon>
        <taxon>Micromonosporaceae</taxon>
        <taxon>Micromonospora</taxon>
    </lineage>
</organism>
<evidence type="ECO:0000313" key="2">
    <source>
        <dbReference type="Proteomes" id="UP000198242"/>
    </source>
</evidence>
<dbReference type="RefSeq" id="WP_089007927.1">
    <property type="nucleotide sequence ID" value="NZ_LT607411.1"/>
</dbReference>
<proteinExistence type="predicted"/>
<protein>
    <submittedName>
        <fullName evidence="1">Uncharacterized protein</fullName>
    </submittedName>
</protein>
<sequence length="455" mass="48787">MAKSREKVSVTCAECGHTRSVRGALVRGFDALVCARHRRPDPPASLVVPDGHLVAVTPNVAGYFTGYTVSEPTPAQARSIWRAKALAAAATGRPAPPPPPDDDVSAWQPLIDALTAKLGPDGWELADADSERGRRGRVWAVKIYTDFGWAGFLEGSPRQIAADLAAIRDDYARQTAAAGLNCPRCDADLSPTAPASRCDCGSIAWQPVAWNANDPVSVIADALAYIDDAPPYEVAAEQVLLTCLLEPHIGWDAGEMRWPETNFDGIAAALQVLVPHARWATIGERLRAVLPVGARWEGGRAAQLRQAASALGYALVRTHPIDDLRIPCLSAGDETDRGLPKWFDVTAAGDGWQLRIDADAGRLRQRCVDEHPDVDDEDLGEALDQALDDLMLSDDPVTWAVATYWWEGALAVARPIDDPCDADALSAALREGVEAVTALHATVTSRVTAVLRNAD</sequence>
<reference evidence="2" key="1">
    <citation type="submission" date="2016-06" db="EMBL/GenBank/DDBJ databases">
        <authorList>
            <person name="Varghese N."/>
            <person name="Submissions Spin"/>
        </authorList>
    </citation>
    <scope>NUCLEOTIDE SEQUENCE [LARGE SCALE GENOMIC DNA]</scope>
    <source>
        <strain evidence="2">DSM 43909</strain>
    </source>
</reference>
<keyword evidence="2" id="KW-1185">Reference proteome</keyword>
<dbReference type="Proteomes" id="UP000198242">
    <property type="component" value="Chromosome I"/>
</dbReference>
<accession>A0A1C4YL58</accession>
<dbReference type="EMBL" id="LT607411">
    <property type="protein sequence ID" value="SCF21483.1"/>
    <property type="molecule type" value="Genomic_DNA"/>
</dbReference>
<dbReference type="OrthoDB" id="9817261at2"/>
<dbReference type="AlphaFoldDB" id="A0A1C4YL58"/>